<dbReference type="Proteomes" id="UP000632063">
    <property type="component" value="Unassembled WGS sequence"/>
</dbReference>
<evidence type="ECO:0000259" key="2">
    <source>
        <dbReference type="Pfam" id="PF01757"/>
    </source>
</evidence>
<keyword evidence="1" id="KW-0812">Transmembrane</keyword>
<evidence type="ECO:0000313" key="4">
    <source>
        <dbReference type="Proteomes" id="UP000632063"/>
    </source>
</evidence>
<evidence type="ECO:0000256" key="1">
    <source>
        <dbReference type="SAM" id="Phobius"/>
    </source>
</evidence>
<feature type="transmembrane region" description="Helical" evidence="1">
    <location>
        <begin position="77"/>
        <end position="95"/>
    </location>
</feature>
<reference evidence="3 4" key="2">
    <citation type="journal article" date="2021" name="Int. J. Syst. Evol. Microbiol.">
        <title>Roseibium litorale sp. nov., isolated from a tidal flat sediment and proposal for the reclassification of Labrenzia polysiphoniae as Roseibium polysiphoniae comb. nov.</title>
        <authorList>
            <person name="Liu Y."/>
            <person name="Pei T."/>
            <person name="Du J."/>
            <person name="Chao M."/>
            <person name="Deng M.R."/>
            <person name="Zhu H."/>
        </authorList>
    </citation>
    <scope>NUCLEOTIDE SEQUENCE [LARGE SCALE GENOMIC DNA]</scope>
    <source>
        <strain evidence="3 4">4C16A</strain>
    </source>
</reference>
<accession>A0ABR9CNE1</accession>
<feature type="transmembrane region" description="Helical" evidence="1">
    <location>
        <begin position="49"/>
        <end position="65"/>
    </location>
</feature>
<keyword evidence="3" id="KW-0012">Acyltransferase</keyword>
<dbReference type="EMBL" id="JACYXI010000007">
    <property type="protein sequence ID" value="MBD8892385.1"/>
    <property type="molecule type" value="Genomic_DNA"/>
</dbReference>
<gene>
    <name evidence="3" type="ORF">IG616_12555</name>
</gene>
<feature type="transmembrane region" description="Helical" evidence="1">
    <location>
        <begin position="251"/>
        <end position="268"/>
    </location>
</feature>
<feature type="transmembrane region" description="Helical" evidence="1">
    <location>
        <begin position="226"/>
        <end position="245"/>
    </location>
</feature>
<organism evidence="3 4">
    <name type="scientific">Roseibium litorale</name>
    <dbReference type="NCBI Taxonomy" id="2803841"/>
    <lineage>
        <taxon>Bacteria</taxon>
        <taxon>Pseudomonadati</taxon>
        <taxon>Pseudomonadota</taxon>
        <taxon>Alphaproteobacteria</taxon>
        <taxon>Hyphomicrobiales</taxon>
        <taxon>Stappiaceae</taxon>
        <taxon>Roseibium</taxon>
    </lineage>
</organism>
<feature type="domain" description="Acyltransferase 3" evidence="2">
    <location>
        <begin position="10"/>
        <end position="331"/>
    </location>
</feature>
<feature type="transmembrane region" description="Helical" evidence="1">
    <location>
        <begin position="195"/>
        <end position="214"/>
    </location>
</feature>
<dbReference type="GO" id="GO:0016746">
    <property type="term" value="F:acyltransferase activity"/>
    <property type="evidence" value="ECO:0007669"/>
    <property type="project" value="UniProtKB-KW"/>
</dbReference>
<feature type="transmembrane region" description="Helical" evidence="1">
    <location>
        <begin position="12"/>
        <end position="29"/>
    </location>
</feature>
<dbReference type="RefSeq" id="WP_192148513.1">
    <property type="nucleotide sequence ID" value="NZ_JACYXI010000007.1"/>
</dbReference>
<evidence type="ECO:0000313" key="3">
    <source>
        <dbReference type="EMBL" id="MBD8892385.1"/>
    </source>
</evidence>
<sequence length="356" mass="39539">MIKRYGDTDFVTGLRAIAACMVIAIHTGAFRDLGWIGANITDMGRTGVYAFFVIAGFSVAATFRQGQDFPVYITRRFFRIAPLYFLVVIAAFLFIRQGVIETPSWGERFDTPYDAYNLLMHLTFLSFLDYRIANSILTVEWTLPIEVFWYFALPGVILFARSWVLLAIACALVMALSELTWPVIRSVAPGADKLAAHWMPTRYGFYFVAGVACFRFRKSRLFDNVALTRVLLLAGAGLFVVAVAFSVGNGPLLVGLSTAIVICGYRISSPAWKSLLENRVLLFLGTISYGLYLTHPLLIALSVSQLGWHPSGLSGFAAALATSTLVSWILFLGLERPINNYFRDRKRTAAPVILKP</sequence>
<feature type="transmembrane region" description="Helical" evidence="1">
    <location>
        <begin position="149"/>
        <end position="175"/>
    </location>
</feature>
<name>A0ABR9CNE1_9HYPH</name>
<reference evidence="4" key="1">
    <citation type="submission" date="2020-09" db="EMBL/GenBank/DDBJ databases">
        <title>The genome sequence of strain Labrenzia suaedae 4C16A.</title>
        <authorList>
            <person name="Liu Y."/>
        </authorList>
    </citation>
    <scope>NUCLEOTIDE SEQUENCE [LARGE SCALE GENOMIC DNA]</scope>
    <source>
        <strain evidence="4">4C16A</strain>
    </source>
</reference>
<feature type="transmembrane region" description="Helical" evidence="1">
    <location>
        <begin position="313"/>
        <end position="334"/>
    </location>
</feature>
<dbReference type="InterPro" id="IPR002656">
    <property type="entry name" value="Acyl_transf_3_dom"/>
</dbReference>
<keyword evidence="4" id="KW-1185">Reference proteome</keyword>
<dbReference type="PANTHER" id="PTHR23028:SF131">
    <property type="entry name" value="BLR2367 PROTEIN"/>
    <property type="match status" value="1"/>
</dbReference>
<dbReference type="Pfam" id="PF01757">
    <property type="entry name" value="Acyl_transf_3"/>
    <property type="match status" value="1"/>
</dbReference>
<keyword evidence="1" id="KW-0472">Membrane</keyword>
<dbReference type="PANTHER" id="PTHR23028">
    <property type="entry name" value="ACETYLTRANSFERASE"/>
    <property type="match status" value="1"/>
</dbReference>
<protein>
    <submittedName>
        <fullName evidence="3">Acyltransferase</fullName>
    </submittedName>
</protein>
<dbReference type="InterPro" id="IPR050879">
    <property type="entry name" value="Acyltransferase_3"/>
</dbReference>
<keyword evidence="1" id="KW-1133">Transmembrane helix</keyword>
<feature type="transmembrane region" description="Helical" evidence="1">
    <location>
        <begin position="280"/>
        <end position="301"/>
    </location>
</feature>
<comment type="caution">
    <text evidence="3">The sequence shown here is derived from an EMBL/GenBank/DDBJ whole genome shotgun (WGS) entry which is preliminary data.</text>
</comment>
<proteinExistence type="predicted"/>
<keyword evidence="3" id="KW-0808">Transferase</keyword>